<evidence type="ECO:0000313" key="7">
    <source>
        <dbReference type="EMBL" id="KAG7168205.1"/>
    </source>
</evidence>
<keyword evidence="3 6" id="KW-1133">Transmembrane helix</keyword>
<dbReference type="Pfam" id="PF02535">
    <property type="entry name" value="Zip"/>
    <property type="match status" value="1"/>
</dbReference>
<dbReference type="GO" id="GO:0005886">
    <property type="term" value="C:plasma membrane"/>
    <property type="evidence" value="ECO:0007669"/>
    <property type="project" value="TreeGrafter"/>
</dbReference>
<comment type="caution">
    <text evidence="7">The sequence shown here is derived from an EMBL/GenBank/DDBJ whole genome shotgun (WGS) entry which is preliminary data.</text>
</comment>
<reference evidence="7" key="1">
    <citation type="journal article" date="2021" name="Sci. Adv.">
        <title>The American lobster genome reveals insights on longevity, neural, and immune adaptations.</title>
        <authorList>
            <person name="Polinski J.M."/>
            <person name="Zimin A.V."/>
            <person name="Clark K.F."/>
            <person name="Kohn A.B."/>
            <person name="Sadowski N."/>
            <person name="Timp W."/>
            <person name="Ptitsyn A."/>
            <person name="Khanna P."/>
            <person name="Romanova D.Y."/>
            <person name="Williams P."/>
            <person name="Greenwood S.J."/>
            <person name="Moroz L.L."/>
            <person name="Walt D.R."/>
            <person name="Bodnar A.G."/>
        </authorList>
    </citation>
    <scope>NUCLEOTIDE SEQUENCE</scope>
    <source>
        <strain evidence="7">GMGI-L3</strain>
    </source>
</reference>
<dbReference type="AlphaFoldDB" id="A0A8J5K767"/>
<dbReference type="EMBL" id="JAHLQT010020459">
    <property type="protein sequence ID" value="KAG7168205.1"/>
    <property type="molecule type" value="Genomic_DNA"/>
</dbReference>
<comment type="subcellular location">
    <subcellularLocation>
        <location evidence="1">Membrane</location>
        <topology evidence="1">Multi-pass membrane protein</topology>
    </subcellularLocation>
</comment>
<keyword evidence="2 6" id="KW-0812">Transmembrane</keyword>
<dbReference type="PANTHER" id="PTHR11040">
    <property type="entry name" value="ZINC/IRON TRANSPORTER"/>
    <property type="match status" value="1"/>
</dbReference>
<dbReference type="Proteomes" id="UP000747542">
    <property type="component" value="Unassembled WGS sequence"/>
</dbReference>
<dbReference type="GO" id="GO:0005385">
    <property type="term" value="F:zinc ion transmembrane transporter activity"/>
    <property type="evidence" value="ECO:0007669"/>
    <property type="project" value="TreeGrafter"/>
</dbReference>
<evidence type="ECO:0000256" key="1">
    <source>
        <dbReference type="ARBA" id="ARBA00004141"/>
    </source>
</evidence>
<evidence type="ECO:0000256" key="2">
    <source>
        <dbReference type="ARBA" id="ARBA00022692"/>
    </source>
</evidence>
<evidence type="ECO:0000256" key="3">
    <source>
        <dbReference type="ARBA" id="ARBA00022989"/>
    </source>
</evidence>
<feature type="compositionally biased region" description="Low complexity" evidence="5">
    <location>
        <begin position="119"/>
        <end position="134"/>
    </location>
</feature>
<gene>
    <name evidence="7" type="primary">Slc39a3-L2</name>
    <name evidence="7" type="ORF">Hamer_G016843</name>
</gene>
<name>A0A8J5K767_HOMAM</name>
<dbReference type="InterPro" id="IPR003689">
    <property type="entry name" value="ZIP"/>
</dbReference>
<keyword evidence="4 6" id="KW-0472">Membrane</keyword>
<evidence type="ECO:0000256" key="4">
    <source>
        <dbReference type="ARBA" id="ARBA00023136"/>
    </source>
</evidence>
<feature type="transmembrane region" description="Helical" evidence="6">
    <location>
        <begin position="14"/>
        <end position="35"/>
    </location>
</feature>
<evidence type="ECO:0000256" key="5">
    <source>
        <dbReference type="SAM" id="MobiDB-lite"/>
    </source>
</evidence>
<feature type="region of interest" description="Disordered" evidence="5">
    <location>
        <begin position="108"/>
        <end position="141"/>
    </location>
</feature>
<feature type="transmembrane region" description="Helical" evidence="6">
    <location>
        <begin position="55"/>
        <end position="73"/>
    </location>
</feature>
<accession>A0A8J5K767</accession>
<proteinExistence type="predicted"/>
<keyword evidence="8" id="KW-1185">Reference proteome</keyword>
<protein>
    <submittedName>
        <fullName evidence="7">Zinc transporter ZIP3-like 2</fullName>
    </submittedName>
</protein>
<evidence type="ECO:0000256" key="6">
    <source>
        <dbReference type="SAM" id="Phobius"/>
    </source>
</evidence>
<evidence type="ECO:0000313" key="8">
    <source>
        <dbReference type="Proteomes" id="UP000747542"/>
    </source>
</evidence>
<sequence length="184" mass="20766">MNSWCLCQELQDHLILAGCLCFGAGVLSIVFVHLLPETRETYEAAMNDGLMTRTSFPVAEVILCAGFFLVYLLEEIVHTWIDHRQQHKVEEVKEMEVIHTDAKTFEEAKKEAQHKRISESMSSRLSESRQSTSSHTAVRSVAVTNEAFEDDGPLNKGLEMEAPRHSVHNILTSIKLRLSTAARQ</sequence>
<dbReference type="PANTHER" id="PTHR11040:SF203">
    <property type="entry name" value="FI18611P1-RELATED"/>
    <property type="match status" value="1"/>
</dbReference>
<organism evidence="7 8">
    <name type="scientific">Homarus americanus</name>
    <name type="common">American lobster</name>
    <dbReference type="NCBI Taxonomy" id="6706"/>
    <lineage>
        <taxon>Eukaryota</taxon>
        <taxon>Metazoa</taxon>
        <taxon>Ecdysozoa</taxon>
        <taxon>Arthropoda</taxon>
        <taxon>Crustacea</taxon>
        <taxon>Multicrustacea</taxon>
        <taxon>Malacostraca</taxon>
        <taxon>Eumalacostraca</taxon>
        <taxon>Eucarida</taxon>
        <taxon>Decapoda</taxon>
        <taxon>Pleocyemata</taxon>
        <taxon>Astacidea</taxon>
        <taxon>Nephropoidea</taxon>
        <taxon>Nephropidae</taxon>
        <taxon>Homarus</taxon>
    </lineage>
</organism>
<feature type="compositionally biased region" description="Basic and acidic residues" evidence="5">
    <location>
        <begin position="108"/>
        <end position="118"/>
    </location>
</feature>